<organism evidence="1 2">
    <name type="scientific">Henriciella pelagia</name>
    <dbReference type="NCBI Taxonomy" id="1977912"/>
    <lineage>
        <taxon>Bacteria</taxon>
        <taxon>Pseudomonadati</taxon>
        <taxon>Pseudomonadota</taxon>
        <taxon>Alphaproteobacteria</taxon>
        <taxon>Hyphomonadales</taxon>
        <taxon>Hyphomonadaceae</taxon>
        <taxon>Henriciella</taxon>
    </lineage>
</organism>
<accession>A0ABQ1JK75</accession>
<gene>
    <name evidence="1" type="ORF">GCM10011503_16180</name>
</gene>
<evidence type="ECO:0000313" key="2">
    <source>
        <dbReference type="Proteomes" id="UP000628854"/>
    </source>
</evidence>
<evidence type="ECO:0000313" key="1">
    <source>
        <dbReference type="EMBL" id="GGB68374.1"/>
    </source>
</evidence>
<proteinExistence type="predicted"/>
<dbReference type="Proteomes" id="UP000628854">
    <property type="component" value="Unassembled WGS sequence"/>
</dbReference>
<reference evidence="2" key="1">
    <citation type="journal article" date="2019" name="Int. J. Syst. Evol. Microbiol.">
        <title>The Global Catalogue of Microorganisms (GCM) 10K type strain sequencing project: providing services to taxonomists for standard genome sequencing and annotation.</title>
        <authorList>
            <consortium name="The Broad Institute Genomics Platform"/>
            <consortium name="The Broad Institute Genome Sequencing Center for Infectious Disease"/>
            <person name="Wu L."/>
            <person name="Ma J."/>
        </authorList>
    </citation>
    <scope>NUCLEOTIDE SEQUENCE [LARGE SCALE GENOMIC DNA]</scope>
    <source>
        <strain evidence="2">CGMCC 1.15928</strain>
    </source>
</reference>
<sequence>MADFKHFSIVASGDLVEGHEVPDAEAGPKVVSMKVWASDVEQAVDVYCEVGNRIGFKIDQNVEVHRTPAQQPKGDDPTAYDVRVRHCTAENQAATVKQESEILRGEQ</sequence>
<dbReference type="RefSeq" id="WP_084393029.1">
    <property type="nucleotide sequence ID" value="NZ_BMKF01000002.1"/>
</dbReference>
<protein>
    <submittedName>
        <fullName evidence="1">Uncharacterized protein</fullName>
    </submittedName>
</protein>
<comment type="caution">
    <text evidence="1">The sequence shown here is derived from an EMBL/GenBank/DDBJ whole genome shotgun (WGS) entry which is preliminary data.</text>
</comment>
<dbReference type="EMBL" id="BMKF01000002">
    <property type="protein sequence ID" value="GGB68374.1"/>
    <property type="molecule type" value="Genomic_DNA"/>
</dbReference>
<keyword evidence="2" id="KW-1185">Reference proteome</keyword>
<name>A0ABQ1JK75_9PROT</name>